<proteinExistence type="predicted"/>
<evidence type="ECO:0000313" key="2">
    <source>
        <dbReference type="EMBL" id="GGA92681.1"/>
    </source>
</evidence>
<dbReference type="RefSeq" id="WP_055731777.1">
    <property type="nucleotide sequence ID" value="NZ_BMDY01000001.1"/>
</dbReference>
<comment type="caution">
    <text evidence="2">The sequence shown here is derived from an EMBL/GenBank/DDBJ whole genome shotgun (WGS) entry which is preliminary data.</text>
</comment>
<dbReference type="Pfam" id="PF11207">
    <property type="entry name" value="DUF2989"/>
    <property type="match status" value="1"/>
</dbReference>
<keyword evidence="1" id="KW-0175">Coiled coil</keyword>
<dbReference type="EMBL" id="BMDY01000001">
    <property type="protein sequence ID" value="GGA92681.1"/>
    <property type="molecule type" value="Genomic_DNA"/>
</dbReference>
<accession>A0ABQ1HUW1</accession>
<dbReference type="PROSITE" id="PS51257">
    <property type="entry name" value="PROKAR_LIPOPROTEIN"/>
    <property type="match status" value="1"/>
</dbReference>
<protein>
    <recommendedName>
        <fullName evidence="4">DUF2989 domain-containing protein</fullName>
    </recommendedName>
</protein>
<gene>
    <name evidence="2" type="ORF">GCM10007414_01640</name>
</gene>
<name>A0ABQ1HUW1_9ALTE</name>
<feature type="coiled-coil region" evidence="1">
    <location>
        <begin position="240"/>
        <end position="267"/>
    </location>
</feature>
<sequence>MSSLTRYSRCLVLVLPLTIVACDSALNFLGFGNRTVKSICNSNPELCEDLNQDGWCRSERADVIISRFDELNHDSDENKYHLIKNYRAYNQCIELAASIEPKYDKSRKTQRVVGMLTSLEELARLEAETEDSNNPYLAMYHWTQHRDQAAKERFLALEGTGKLDSPELLWTLAIYYSGNNPQKTIDILQSSFKYFGEDQVIPAKYPEAITSQYMALRNFRQAYIWAQVSALFDDHSTQDYSSLKHLLQLDEEQLENLQDEAKLIFKQIKERQYQR</sequence>
<evidence type="ECO:0008006" key="4">
    <source>
        <dbReference type="Google" id="ProtNLM"/>
    </source>
</evidence>
<reference evidence="3" key="1">
    <citation type="journal article" date="2019" name="Int. J. Syst. Evol. Microbiol.">
        <title>The Global Catalogue of Microorganisms (GCM) 10K type strain sequencing project: providing services to taxonomists for standard genome sequencing and annotation.</title>
        <authorList>
            <consortium name="The Broad Institute Genomics Platform"/>
            <consortium name="The Broad Institute Genome Sequencing Center for Infectious Disease"/>
            <person name="Wu L."/>
            <person name="Ma J."/>
        </authorList>
    </citation>
    <scope>NUCLEOTIDE SEQUENCE [LARGE SCALE GENOMIC DNA]</scope>
    <source>
        <strain evidence="3">CGMCC 1.10131</strain>
    </source>
</reference>
<evidence type="ECO:0000313" key="3">
    <source>
        <dbReference type="Proteomes" id="UP000651977"/>
    </source>
</evidence>
<dbReference type="Proteomes" id="UP000651977">
    <property type="component" value="Unassembled WGS sequence"/>
</dbReference>
<keyword evidence="3" id="KW-1185">Reference proteome</keyword>
<dbReference type="InterPro" id="IPR021372">
    <property type="entry name" value="DUF2989"/>
</dbReference>
<evidence type="ECO:0000256" key="1">
    <source>
        <dbReference type="SAM" id="Coils"/>
    </source>
</evidence>
<organism evidence="2 3">
    <name type="scientific">Agarivorans gilvus</name>
    <dbReference type="NCBI Taxonomy" id="680279"/>
    <lineage>
        <taxon>Bacteria</taxon>
        <taxon>Pseudomonadati</taxon>
        <taxon>Pseudomonadota</taxon>
        <taxon>Gammaproteobacteria</taxon>
        <taxon>Alteromonadales</taxon>
        <taxon>Alteromonadaceae</taxon>
        <taxon>Agarivorans</taxon>
    </lineage>
</organism>